<feature type="transmembrane region" description="Helical" evidence="6">
    <location>
        <begin position="21"/>
        <end position="45"/>
    </location>
</feature>
<evidence type="ECO:0000313" key="7">
    <source>
        <dbReference type="EMBL" id="VFK43539.1"/>
    </source>
</evidence>
<dbReference type="PANTHER" id="PTHR30569">
    <property type="entry name" value="CYTOSINE TRANSPORTER CODB"/>
    <property type="match status" value="1"/>
</dbReference>
<dbReference type="Pfam" id="PF02133">
    <property type="entry name" value="Transp_cyt_pur"/>
    <property type="match status" value="1"/>
</dbReference>
<protein>
    <submittedName>
        <fullName evidence="7">Cytosine permease</fullName>
    </submittedName>
</protein>
<feature type="transmembrane region" description="Helical" evidence="6">
    <location>
        <begin position="392"/>
        <end position="416"/>
    </location>
</feature>
<dbReference type="CDD" id="cd11484">
    <property type="entry name" value="SLC-NCS1sbd_CobB-like"/>
    <property type="match status" value="1"/>
</dbReference>
<evidence type="ECO:0000256" key="3">
    <source>
        <dbReference type="ARBA" id="ARBA00022692"/>
    </source>
</evidence>
<accession>A0A450YPV6</accession>
<feature type="transmembrane region" description="Helical" evidence="6">
    <location>
        <begin position="94"/>
        <end position="118"/>
    </location>
</feature>
<feature type="transmembrane region" description="Helical" evidence="6">
    <location>
        <begin position="157"/>
        <end position="176"/>
    </location>
</feature>
<dbReference type="Gene3D" id="1.10.4160.10">
    <property type="entry name" value="Hydantoin permease"/>
    <property type="match status" value="1"/>
</dbReference>
<sequence>MLDDHAREQVPIQEGVSGWHIGLIYIGIGLALPAFLLGSQIGVSLGLTDTMLAIVASGVILTLVGGATGAIGARVRLSTYLITQITFGKIAAKAINLLIAGTIMGWFGITISLLARSLDSLFINQFSLDFGVIPWSLVGGALMISTAVWGFKGLDKLSLVVVPLLFGLLMATSWHVLGETDLTHILGLPGDGNIPFGAAVSMMAGGFMVGAANMPDIARYGRGMKDGAIGAFLCFLPGMFVILILSALPPLATGQMDIIALMTGFGWPIAATLVVVMAAWSSNDNNLYSASLSVASVTRTMEKWKITVILGAFGTVLAILGILDGFTTFLSLLGVVIPPVAGVYIADWFVRREDYQQADIAGAPNFRPVAILSWVTGSLVAFCTLPENTGGWGVATLTGISALDGLLVGAIALLILSRIRK</sequence>
<evidence type="ECO:0000256" key="1">
    <source>
        <dbReference type="ARBA" id="ARBA00004141"/>
    </source>
</evidence>
<dbReference type="PANTHER" id="PTHR30569:SF0">
    <property type="entry name" value="CYTOSINE PERMEASE"/>
    <property type="match status" value="1"/>
</dbReference>
<feature type="transmembrane region" description="Helical" evidence="6">
    <location>
        <begin position="329"/>
        <end position="349"/>
    </location>
</feature>
<organism evidence="7">
    <name type="scientific">Candidatus Kentrum sp. SD</name>
    <dbReference type="NCBI Taxonomy" id="2126332"/>
    <lineage>
        <taxon>Bacteria</taxon>
        <taxon>Pseudomonadati</taxon>
        <taxon>Pseudomonadota</taxon>
        <taxon>Gammaproteobacteria</taxon>
        <taxon>Candidatus Kentrum</taxon>
    </lineage>
</organism>
<comment type="subcellular location">
    <subcellularLocation>
        <location evidence="1">Membrane</location>
        <topology evidence="1">Multi-pass membrane protein</topology>
    </subcellularLocation>
</comment>
<proteinExistence type="inferred from homology"/>
<evidence type="ECO:0000256" key="4">
    <source>
        <dbReference type="ARBA" id="ARBA00022989"/>
    </source>
</evidence>
<keyword evidence="3 6" id="KW-0812">Transmembrane</keyword>
<feature type="transmembrane region" description="Helical" evidence="6">
    <location>
        <begin position="369"/>
        <end position="386"/>
    </location>
</feature>
<dbReference type="InterPro" id="IPR001248">
    <property type="entry name" value="Pur-cyt_permease"/>
</dbReference>
<gene>
    <name evidence="8" type="ORF">BECKSD772E_GA0070983_11495</name>
    <name evidence="7" type="ORF">BECKSD772F_GA0070984_11495</name>
</gene>
<dbReference type="EMBL" id="CAADFU010000149">
    <property type="protein sequence ID" value="VFK48912.1"/>
    <property type="molecule type" value="Genomic_DNA"/>
</dbReference>
<feature type="transmembrane region" description="Helical" evidence="6">
    <location>
        <begin position="130"/>
        <end position="150"/>
    </location>
</feature>
<keyword evidence="4 6" id="KW-1133">Transmembrane helix</keyword>
<evidence type="ECO:0000256" key="6">
    <source>
        <dbReference type="SAM" id="Phobius"/>
    </source>
</evidence>
<evidence type="ECO:0000256" key="5">
    <source>
        <dbReference type="ARBA" id="ARBA00023136"/>
    </source>
</evidence>
<evidence type="ECO:0000256" key="2">
    <source>
        <dbReference type="ARBA" id="ARBA00008974"/>
    </source>
</evidence>
<evidence type="ECO:0000313" key="8">
    <source>
        <dbReference type="EMBL" id="VFK48912.1"/>
    </source>
</evidence>
<feature type="transmembrane region" description="Helical" evidence="6">
    <location>
        <begin position="304"/>
        <end position="323"/>
    </location>
</feature>
<dbReference type="EMBL" id="CAADFR010000149">
    <property type="protein sequence ID" value="VFK43539.1"/>
    <property type="molecule type" value="Genomic_DNA"/>
</dbReference>
<feature type="transmembrane region" description="Helical" evidence="6">
    <location>
        <begin position="258"/>
        <end position="283"/>
    </location>
</feature>
<dbReference type="GO" id="GO:0015209">
    <property type="term" value="F:cytosine transmembrane transporter activity"/>
    <property type="evidence" value="ECO:0007669"/>
    <property type="project" value="InterPro"/>
</dbReference>
<dbReference type="GO" id="GO:0005886">
    <property type="term" value="C:plasma membrane"/>
    <property type="evidence" value="ECO:0007669"/>
    <property type="project" value="TreeGrafter"/>
</dbReference>
<dbReference type="InterPro" id="IPR030191">
    <property type="entry name" value="CodB"/>
</dbReference>
<feature type="transmembrane region" description="Helical" evidence="6">
    <location>
        <begin position="227"/>
        <end position="252"/>
    </location>
</feature>
<dbReference type="AlphaFoldDB" id="A0A450YPV6"/>
<name>A0A450YPV6_9GAMM</name>
<feature type="transmembrane region" description="Helical" evidence="6">
    <location>
        <begin position="51"/>
        <end position="73"/>
    </location>
</feature>
<feature type="transmembrane region" description="Helical" evidence="6">
    <location>
        <begin position="196"/>
        <end position="215"/>
    </location>
</feature>
<comment type="similarity">
    <text evidence="2">Belongs to the purine-cytosine permease (2.A.39) family.</text>
</comment>
<keyword evidence="5 6" id="KW-0472">Membrane</keyword>
<reference evidence="7" key="1">
    <citation type="submission" date="2019-02" db="EMBL/GenBank/DDBJ databases">
        <authorList>
            <person name="Gruber-Vodicka R. H."/>
            <person name="Seah K. B. B."/>
        </authorList>
    </citation>
    <scope>NUCLEOTIDE SEQUENCE</scope>
    <source>
        <strain evidence="8">BECK_S1320</strain>
        <strain evidence="7">BECK_S1321</strain>
    </source>
</reference>